<evidence type="ECO:0000313" key="2">
    <source>
        <dbReference type="Proteomes" id="UP000657918"/>
    </source>
</evidence>
<dbReference type="EMBL" id="JADGMS010000017">
    <property type="protein sequence ID" value="KAF9663554.1"/>
    <property type="molecule type" value="Genomic_DNA"/>
</dbReference>
<proteinExistence type="predicted"/>
<evidence type="ECO:0000313" key="1">
    <source>
        <dbReference type="EMBL" id="KAF9663554.1"/>
    </source>
</evidence>
<keyword evidence="2" id="KW-1185">Reference proteome</keyword>
<protein>
    <submittedName>
        <fullName evidence="1">Uncharacterized protein</fullName>
    </submittedName>
</protein>
<gene>
    <name evidence="1" type="ORF">SADUNF_Sadunf17G0063500</name>
</gene>
<dbReference type="AlphaFoldDB" id="A0A835J874"/>
<reference evidence="1 2" key="1">
    <citation type="submission" date="2020-10" db="EMBL/GenBank/DDBJ databases">
        <title>Plant Genome Project.</title>
        <authorList>
            <person name="Zhang R.-G."/>
        </authorList>
    </citation>
    <scope>NUCLEOTIDE SEQUENCE [LARGE SCALE GENOMIC DNA]</scope>
    <source>
        <strain evidence="1">FAFU-HL-1</strain>
        <tissue evidence="1">Leaf</tissue>
    </source>
</reference>
<sequence length="97" mass="10592">MKLVYVFLYEASSFAYAVIAPGSLYLEAMVKTVEPDLETEFSSSPLDIIGLGVSNYDSVSVTKESPVIDVWQLKGAIQGSCIGPHGAQLRLPLWVRQ</sequence>
<comment type="caution">
    <text evidence="1">The sequence shown here is derived from an EMBL/GenBank/DDBJ whole genome shotgun (WGS) entry which is preliminary data.</text>
</comment>
<organism evidence="1 2">
    <name type="scientific">Salix dunnii</name>
    <dbReference type="NCBI Taxonomy" id="1413687"/>
    <lineage>
        <taxon>Eukaryota</taxon>
        <taxon>Viridiplantae</taxon>
        <taxon>Streptophyta</taxon>
        <taxon>Embryophyta</taxon>
        <taxon>Tracheophyta</taxon>
        <taxon>Spermatophyta</taxon>
        <taxon>Magnoliopsida</taxon>
        <taxon>eudicotyledons</taxon>
        <taxon>Gunneridae</taxon>
        <taxon>Pentapetalae</taxon>
        <taxon>rosids</taxon>
        <taxon>fabids</taxon>
        <taxon>Malpighiales</taxon>
        <taxon>Salicaceae</taxon>
        <taxon>Saliceae</taxon>
        <taxon>Salix</taxon>
    </lineage>
</organism>
<dbReference type="OrthoDB" id="1470350at2759"/>
<name>A0A835J874_9ROSI</name>
<accession>A0A835J874</accession>
<dbReference type="Proteomes" id="UP000657918">
    <property type="component" value="Unassembled WGS sequence"/>
</dbReference>